<evidence type="ECO:0000313" key="2">
    <source>
        <dbReference type="Proteomes" id="UP000298652"/>
    </source>
</evidence>
<organism evidence="1 2">
    <name type="scientific">Setaria viridis</name>
    <name type="common">Green bristlegrass</name>
    <name type="synonym">Setaria italica subsp. viridis</name>
    <dbReference type="NCBI Taxonomy" id="4556"/>
    <lineage>
        <taxon>Eukaryota</taxon>
        <taxon>Viridiplantae</taxon>
        <taxon>Streptophyta</taxon>
        <taxon>Embryophyta</taxon>
        <taxon>Tracheophyta</taxon>
        <taxon>Spermatophyta</taxon>
        <taxon>Magnoliopsida</taxon>
        <taxon>Liliopsida</taxon>
        <taxon>Poales</taxon>
        <taxon>Poaceae</taxon>
        <taxon>PACMAD clade</taxon>
        <taxon>Panicoideae</taxon>
        <taxon>Panicodae</taxon>
        <taxon>Paniceae</taxon>
        <taxon>Cenchrinae</taxon>
        <taxon>Setaria</taxon>
    </lineage>
</organism>
<protein>
    <submittedName>
        <fullName evidence="1">Uncharacterized protein</fullName>
    </submittedName>
</protein>
<reference evidence="1" key="1">
    <citation type="submission" date="2019-03" db="EMBL/GenBank/DDBJ databases">
        <title>WGS assembly of Setaria viridis.</title>
        <authorList>
            <person name="Huang P."/>
            <person name="Jenkins J."/>
            <person name="Grimwood J."/>
            <person name="Barry K."/>
            <person name="Healey A."/>
            <person name="Mamidi S."/>
            <person name="Sreedasyam A."/>
            <person name="Shu S."/>
            <person name="Feldman M."/>
            <person name="Wu J."/>
            <person name="Yu Y."/>
            <person name="Chen C."/>
            <person name="Johnson J."/>
            <person name="Rokhsar D."/>
            <person name="Baxter I."/>
            <person name="Schmutz J."/>
            <person name="Brutnell T."/>
            <person name="Kellogg E."/>
        </authorList>
    </citation>
    <scope>NUCLEOTIDE SEQUENCE [LARGE SCALE GENOMIC DNA]</scope>
</reference>
<name>A0A4U6U140_SETVI</name>
<dbReference type="Gramene" id="TKW09148">
    <property type="protein sequence ID" value="TKW09148"/>
    <property type="gene ID" value="SEVIR_6G074433v2"/>
</dbReference>
<gene>
    <name evidence="1" type="ORF">SEVIR_6G074433v2</name>
</gene>
<dbReference type="AlphaFoldDB" id="A0A4U6U140"/>
<dbReference type="Proteomes" id="UP000298652">
    <property type="component" value="Chromosome 6"/>
</dbReference>
<proteinExistence type="predicted"/>
<dbReference type="EMBL" id="CM016557">
    <property type="protein sequence ID" value="TKW09148.1"/>
    <property type="molecule type" value="Genomic_DNA"/>
</dbReference>
<keyword evidence="2" id="KW-1185">Reference proteome</keyword>
<evidence type="ECO:0000313" key="1">
    <source>
        <dbReference type="EMBL" id="TKW09148.1"/>
    </source>
</evidence>
<sequence>MAMPWFEAARELQRSSFYRQSKHRWRWFEMCLAPCMPLI</sequence>
<accession>A0A4U6U140</accession>